<organism evidence="11 12">
    <name type="scientific">Allomyces macrogynus (strain ATCC 38327)</name>
    <name type="common">Allomyces javanicus var. macrogynus</name>
    <dbReference type="NCBI Taxonomy" id="578462"/>
    <lineage>
        <taxon>Eukaryota</taxon>
        <taxon>Fungi</taxon>
        <taxon>Fungi incertae sedis</taxon>
        <taxon>Blastocladiomycota</taxon>
        <taxon>Blastocladiomycetes</taxon>
        <taxon>Blastocladiales</taxon>
        <taxon>Blastocladiaceae</taxon>
        <taxon>Allomyces</taxon>
    </lineage>
</organism>
<keyword evidence="3" id="KW-0677">Repeat</keyword>
<feature type="region of interest" description="Disordered" evidence="10">
    <location>
        <begin position="296"/>
        <end position="388"/>
    </location>
</feature>
<accession>A0A0L0S1S4</accession>
<proteinExistence type="predicted"/>
<dbReference type="PANTHER" id="PTHR23040:SF1">
    <property type="entry name" value="OUTER DYNEIN ARM-DOCKING COMPLEX SUBUNIT 4"/>
    <property type="match status" value="1"/>
</dbReference>
<dbReference type="GO" id="GO:0005930">
    <property type="term" value="C:axoneme"/>
    <property type="evidence" value="ECO:0007669"/>
    <property type="project" value="UniProtKB-SubCell"/>
</dbReference>
<keyword evidence="4 9" id="KW-0802">TPR repeat</keyword>
<keyword evidence="6" id="KW-0966">Cell projection</keyword>
<keyword evidence="12" id="KW-1185">Reference proteome</keyword>
<dbReference type="Pfam" id="PF07719">
    <property type="entry name" value="TPR_2"/>
    <property type="match status" value="1"/>
</dbReference>
<evidence type="ECO:0000256" key="6">
    <source>
        <dbReference type="ARBA" id="ARBA00023273"/>
    </source>
</evidence>
<reference evidence="11 12" key="1">
    <citation type="submission" date="2009-11" db="EMBL/GenBank/DDBJ databases">
        <title>Annotation of Allomyces macrogynus ATCC 38327.</title>
        <authorList>
            <consortium name="The Broad Institute Genome Sequencing Platform"/>
            <person name="Russ C."/>
            <person name="Cuomo C."/>
            <person name="Burger G."/>
            <person name="Gray M.W."/>
            <person name="Holland P.W.H."/>
            <person name="King N."/>
            <person name="Lang F.B.F."/>
            <person name="Roger A.J."/>
            <person name="Ruiz-Trillo I."/>
            <person name="Young S.K."/>
            <person name="Zeng Q."/>
            <person name="Gargeya S."/>
            <person name="Fitzgerald M."/>
            <person name="Haas B."/>
            <person name="Abouelleil A."/>
            <person name="Alvarado L."/>
            <person name="Arachchi H.M."/>
            <person name="Berlin A."/>
            <person name="Chapman S.B."/>
            <person name="Gearin G."/>
            <person name="Goldberg J."/>
            <person name="Griggs A."/>
            <person name="Gujja S."/>
            <person name="Hansen M."/>
            <person name="Heiman D."/>
            <person name="Howarth C."/>
            <person name="Larimer J."/>
            <person name="Lui A."/>
            <person name="MacDonald P.J.P."/>
            <person name="McCowen C."/>
            <person name="Montmayeur A."/>
            <person name="Murphy C."/>
            <person name="Neiman D."/>
            <person name="Pearson M."/>
            <person name="Priest M."/>
            <person name="Roberts A."/>
            <person name="Saif S."/>
            <person name="Shea T."/>
            <person name="Sisk P."/>
            <person name="Stolte C."/>
            <person name="Sykes S."/>
            <person name="Wortman J."/>
            <person name="Nusbaum C."/>
            <person name="Birren B."/>
        </authorList>
    </citation>
    <scope>NUCLEOTIDE SEQUENCE [LARGE SCALE GENOMIC DNA]</scope>
    <source>
        <strain evidence="11 12">ATCC 38327</strain>
    </source>
</reference>
<keyword evidence="2" id="KW-0963">Cytoplasm</keyword>
<dbReference type="SUPFAM" id="SSF48452">
    <property type="entry name" value="TPR-like"/>
    <property type="match status" value="2"/>
</dbReference>
<reference evidence="12" key="2">
    <citation type="submission" date="2009-11" db="EMBL/GenBank/DDBJ databases">
        <title>The Genome Sequence of Allomyces macrogynus strain ATCC 38327.</title>
        <authorList>
            <consortium name="The Broad Institute Genome Sequencing Platform"/>
            <person name="Russ C."/>
            <person name="Cuomo C."/>
            <person name="Shea T."/>
            <person name="Young S.K."/>
            <person name="Zeng Q."/>
            <person name="Koehrsen M."/>
            <person name="Haas B."/>
            <person name="Borodovsky M."/>
            <person name="Guigo R."/>
            <person name="Alvarado L."/>
            <person name="Berlin A."/>
            <person name="Borenstein D."/>
            <person name="Chen Z."/>
            <person name="Engels R."/>
            <person name="Freedman E."/>
            <person name="Gellesch M."/>
            <person name="Goldberg J."/>
            <person name="Griggs A."/>
            <person name="Gujja S."/>
            <person name="Heiman D."/>
            <person name="Hepburn T."/>
            <person name="Howarth C."/>
            <person name="Jen D."/>
            <person name="Larson L."/>
            <person name="Lewis B."/>
            <person name="Mehta T."/>
            <person name="Park D."/>
            <person name="Pearson M."/>
            <person name="Roberts A."/>
            <person name="Saif S."/>
            <person name="Shenoy N."/>
            <person name="Sisk P."/>
            <person name="Stolte C."/>
            <person name="Sykes S."/>
            <person name="Walk T."/>
            <person name="White J."/>
            <person name="Yandava C."/>
            <person name="Burger G."/>
            <person name="Gray M.W."/>
            <person name="Holland P.W.H."/>
            <person name="King N."/>
            <person name="Lang F.B.F."/>
            <person name="Roger A.J."/>
            <person name="Ruiz-Trillo I."/>
            <person name="Lander E."/>
            <person name="Nusbaum C."/>
        </authorList>
    </citation>
    <scope>NUCLEOTIDE SEQUENCE [LARGE SCALE GENOMIC DNA]</scope>
    <source>
        <strain evidence="12">ATCC 38327</strain>
    </source>
</reference>
<dbReference type="FunFam" id="1.25.40.10:FF:000537">
    <property type="entry name" value="Tetratricopeptide repeat domain 25"/>
    <property type="match status" value="1"/>
</dbReference>
<evidence type="ECO:0000256" key="9">
    <source>
        <dbReference type="PROSITE-ProRule" id="PRU00339"/>
    </source>
</evidence>
<gene>
    <name evidence="11" type="ORF">AMAG_02319</name>
</gene>
<dbReference type="EMBL" id="GG745330">
    <property type="protein sequence ID" value="KNE56517.1"/>
    <property type="molecule type" value="Genomic_DNA"/>
</dbReference>
<comment type="subcellular location">
    <subcellularLocation>
        <location evidence="1">Cytoplasm</location>
        <location evidence="1">Cytoskeleton</location>
        <location evidence="1">Cilium axoneme</location>
    </subcellularLocation>
</comment>
<feature type="repeat" description="TPR" evidence="9">
    <location>
        <begin position="37"/>
        <end position="70"/>
    </location>
</feature>
<feature type="region of interest" description="Disordered" evidence="10">
    <location>
        <begin position="174"/>
        <end position="200"/>
    </location>
</feature>
<evidence type="ECO:0000256" key="2">
    <source>
        <dbReference type="ARBA" id="ARBA00022490"/>
    </source>
</evidence>
<feature type="region of interest" description="Disordered" evidence="10">
    <location>
        <begin position="1"/>
        <end position="32"/>
    </location>
</feature>
<evidence type="ECO:0000313" key="12">
    <source>
        <dbReference type="Proteomes" id="UP000054350"/>
    </source>
</evidence>
<dbReference type="VEuPathDB" id="FungiDB:AMAG_02319"/>
<dbReference type="eggNOG" id="KOG1124">
    <property type="taxonomic scope" value="Eukaryota"/>
</dbReference>
<dbReference type="SMART" id="SM00028">
    <property type="entry name" value="TPR"/>
    <property type="match status" value="5"/>
</dbReference>
<dbReference type="InterPro" id="IPR013105">
    <property type="entry name" value="TPR_2"/>
</dbReference>
<evidence type="ECO:0000256" key="5">
    <source>
        <dbReference type="ARBA" id="ARBA00023212"/>
    </source>
</evidence>
<feature type="compositionally biased region" description="Low complexity" evidence="10">
    <location>
        <begin position="359"/>
        <end position="388"/>
    </location>
</feature>
<dbReference type="PROSITE" id="PS50293">
    <property type="entry name" value="TPR_REGION"/>
    <property type="match status" value="1"/>
</dbReference>
<dbReference type="PROSITE" id="PS50005">
    <property type="entry name" value="TPR"/>
    <property type="match status" value="1"/>
</dbReference>
<sequence length="604" mass="65667">MPGAPATQKPPATSGGAAGGENFDGEGSEVEGPVSSFQSYAAEGDILAKQGEFRKAIEAYTKALNMRPTEKNCLVARSKCYLQLGDSDLALQDAEAALKEDTEFFKGMYQKAEALYAKGDFEMALVFYHRGNKLRPELDEFRLGIQKAREAIDNSIGNPRDYKFKAPANFSLDATKQQLPPPGSRTAGQMKKSARTSERSTGVVVNTMNNTKKIIPRGESASSSTPERDVKQLLGELYADKEYLEQLLNDRDFINNPNDRIFELVSDGLKYLETRTEFWRQQKPIYARRKEAAAIRSKMTSARNRQLAREQEKAKDRESPTPSPTSPNAPHAPRPAGQGPTPKTSPVKVAKVGAGGGAATTRSPTKAAKPAPTAGAPVGAAATLTGPPLGKKTPEDIFELINEAIQAEDPVRVLELGNVFLGMNMKAVANPQALRAQVLSLMGTAELELNHYPAAEKCYLEALAIPAIPIDTKSMTLGYLGRSYAKLKKFGPAAQYWEQKLALDTPQSDVEKAWLYHDVARCYIEQGNDAKAKLNAQSAAECAMQSKDPRWILNTQVLLGQLFAKSDPAKARSGYETALRYANELHEENAATVISQALEGLAAA</sequence>
<evidence type="ECO:0000256" key="3">
    <source>
        <dbReference type="ARBA" id="ARBA00022737"/>
    </source>
</evidence>
<evidence type="ECO:0000256" key="1">
    <source>
        <dbReference type="ARBA" id="ARBA00004430"/>
    </source>
</evidence>
<dbReference type="STRING" id="578462.A0A0L0S1S4"/>
<dbReference type="OrthoDB" id="2423701at2759"/>
<protein>
    <recommendedName>
        <fullName evidence="7">Outer dynein arm-docking complex subunit 4</fullName>
    </recommendedName>
    <alternativeName>
        <fullName evidence="8">Tetratricopeptide repeat protein 25</fullName>
    </alternativeName>
</protein>
<dbReference type="AlphaFoldDB" id="A0A0L0S1S4"/>
<feature type="compositionally biased region" description="Basic and acidic residues" evidence="10">
    <location>
        <begin position="307"/>
        <end position="319"/>
    </location>
</feature>
<evidence type="ECO:0000256" key="10">
    <source>
        <dbReference type="SAM" id="MobiDB-lite"/>
    </source>
</evidence>
<keyword evidence="5" id="KW-0206">Cytoskeleton</keyword>
<dbReference type="Gene3D" id="1.25.40.10">
    <property type="entry name" value="Tetratricopeptide repeat domain"/>
    <property type="match status" value="2"/>
</dbReference>
<evidence type="ECO:0000256" key="8">
    <source>
        <dbReference type="ARBA" id="ARBA00034143"/>
    </source>
</evidence>
<dbReference type="InterPro" id="IPR040111">
    <property type="entry name" value="ODAD4"/>
</dbReference>
<evidence type="ECO:0000313" key="11">
    <source>
        <dbReference type="EMBL" id="KNE56517.1"/>
    </source>
</evidence>
<dbReference type="Proteomes" id="UP000054350">
    <property type="component" value="Unassembled WGS sequence"/>
</dbReference>
<evidence type="ECO:0000256" key="4">
    <source>
        <dbReference type="ARBA" id="ARBA00022803"/>
    </source>
</evidence>
<feature type="compositionally biased region" description="Pro residues" evidence="10">
    <location>
        <begin position="321"/>
        <end position="333"/>
    </location>
</feature>
<dbReference type="InterPro" id="IPR011990">
    <property type="entry name" value="TPR-like_helical_dom_sf"/>
</dbReference>
<dbReference type="OMA" id="DKRTEFW"/>
<name>A0A0L0S1S4_ALLM3</name>
<evidence type="ECO:0000256" key="7">
    <source>
        <dbReference type="ARBA" id="ARBA00034139"/>
    </source>
</evidence>
<dbReference type="InterPro" id="IPR019734">
    <property type="entry name" value="TPR_rpt"/>
</dbReference>
<dbReference type="PANTHER" id="PTHR23040">
    <property type="match status" value="1"/>
</dbReference>